<proteinExistence type="predicted"/>
<accession>A0A0A9EKK8</accession>
<sequence length="53" mass="6346">MMATTSFCIASLKWTFGFLIRPCYKPLMKWNLYFFNPLLLLCCYSDHQRNLGF</sequence>
<dbReference type="EMBL" id="GBRH01198357">
    <property type="protein sequence ID" value="JAD99538.1"/>
    <property type="molecule type" value="Transcribed_RNA"/>
</dbReference>
<organism evidence="1">
    <name type="scientific">Arundo donax</name>
    <name type="common">Giant reed</name>
    <name type="synonym">Donax arundinaceus</name>
    <dbReference type="NCBI Taxonomy" id="35708"/>
    <lineage>
        <taxon>Eukaryota</taxon>
        <taxon>Viridiplantae</taxon>
        <taxon>Streptophyta</taxon>
        <taxon>Embryophyta</taxon>
        <taxon>Tracheophyta</taxon>
        <taxon>Spermatophyta</taxon>
        <taxon>Magnoliopsida</taxon>
        <taxon>Liliopsida</taxon>
        <taxon>Poales</taxon>
        <taxon>Poaceae</taxon>
        <taxon>PACMAD clade</taxon>
        <taxon>Arundinoideae</taxon>
        <taxon>Arundineae</taxon>
        <taxon>Arundo</taxon>
    </lineage>
</organism>
<name>A0A0A9EKK8_ARUDO</name>
<protein>
    <submittedName>
        <fullName evidence="1">Uncharacterized protein</fullName>
    </submittedName>
</protein>
<evidence type="ECO:0000313" key="1">
    <source>
        <dbReference type="EMBL" id="JAD99538.1"/>
    </source>
</evidence>
<reference evidence="1" key="1">
    <citation type="submission" date="2014-09" db="EMBL/GenBank/DDBJ databases">
        <authorList>
            <person name="Magalhaes I.L.F."/>
            <person name="Oliveira U."/>
            <person name="Santos F.R."/>
            <person name="Vidigal T.H.D.A."/>
            <person name="Brescovit A.D."/>
            <person name="Santos A.J."/>
        </authorList>
    </citation>
    <scope>NUCLEOTIDE SEQUENCE</scope>
    <source>
        <tissue evidence="1">Shoot tissue taken approximately 20 cm above the soil surface</tissue>
    </source>
</reference>
<dbReference type="AlphaFoldDB" id="A0A0A9EKK8"/>
<reference evidence="1" key="2">
    <citation type="journal article" date="2015" name="Data Brief">
        <title>Shoot transcriptome of the giant reed, Arundo donax.</title>
        <authorList>
            <person name="Barrero R.A."/>
            <person name="Guerrero F.D."/>
            <person name="Moolhuijzen P."/>
            <person name="Goolsby J.A."/>
            <person name="Tidwell J."/>
            <person name="Bellgard S.E."/>
            <person name="Bellgard M.I."/>
        </authorList>
    </citation>
    <scope>NUCLEOTIDE SEQUENCE</scope>
    <source>
        <tissue evidence="1">Shoot tissue taken approximately 20 cm above the soil surface</tissue>
    </source>
</reference>